<dbReference type="PANTHER" id="PTHR15822:SF4">
    <property type="entry name" value="TYROSYL-DNA PHOSPHODIESTERASE 2"/>
    <property type="match status" value="1"/>
</dbReference>
<evidence type="ECO:0000313" key="10">
    <source>
        <dbReference type="EMBL" id="MCY1145485.1"/>
    </source>
</evidence>
<dbReference type="GO" id="GO:0004519">
    <property type="term" value="F:endonuclease activity"/>
    <property type="evidence" value="ECO:0007669"/>
    <property type="project" value="UniProtKB-KW"/>
</dbReference>
<keyword evidence="7" id="KW-0460">Magnesium</keyword>
<keyword evidence="10" id="KW-0255">Endonuclease</keyword>
<evidence type="ECO:0000256" key="1">
    <source>
        <dbReference type="ARBA" id="ARBA00001936"/>
    </source>
</evidence>
<comment type="cofactor">
    <cofactor evidence="1">
        <name>Mn(2+)</name>
        <dbReference type="ChEBI" id="CHEBI:29035"/>
    </cofactor>
</comment>
<protein>
    <submittedName>
        <fullName evidence="10">Endonuclease/exonuclease/phosphatase family protein</fullName>
    </submittedName>
</protein>
<dbReference type="SUPFAM" id="SSF56219">
    <property type="entry name" value="DNase I-like"/>
    <property type="match status" value="1"/>
</dbReference>
<gene>
    <name evidence="10" type="ORF">OWR29_46420</name>
</gene>
<keyword evidence="5" id="KW-0227">DNA damage</keyword>
<dbReference type="InterPro" id="IPR036691">
    <property type="entry name" value="Endo/exonu/phosph_ase_sf"/>
</dbReference>
<evidence type="ECO:0000259" key="9">
    <source>
        <dbReference type="Pfam" id="PF03372"/>
    </source>
</evidence>
<evidence type="ECO:0000256" key="6">
    <source>
        <dbReference type="ARBA" id="ARBA00022801"/>
    </source>
</evidence>
<dbReference type="InterPro" id="IPR051547">
    <property type="entry name" value="TDP2-like"/>
</dbReference>
<dbReference type="RefSeq" id="WP_267570105.1">
    <property type="nucleotide sequence ID" value="NZ_JAPNTZ010000027.1"/>
</dbReference>
<keyword evidence="3" id="KW-0540">Nuclease</keyword>
<dbReference type="Proteomes" id="UP001151002">
    <property type="component" value="Unassembled WGS sequence"/>
</dbReference>
<feature type="domain" description="Endonuclease/exonuclease/phosphatase" evidence="9">
    <location>
        <begin position="6"/>
        <end position="250"/>
    </location>
</feature>
<evidence type="ECO:0000256" key="2">
    <source>
        <dbReference type="ARBA" id="ARBA00001946"/>
    </source>
</evidence>
<comment type="caution">
    <text evidence="10">The sequence shown here is derived from an EMBL/GenBank/DDBJ whole genome shotgun (WGS) entry which is preliminary data.</text>
</comment>
<dbReference type="InterPro" id="IPR005135">
    <property type="entry name" value="Endo/exonuclease/phosphatase"/>
</dbReference>
<comment type="cofactor">
    <cofactor evidence="2">
        <name>Mg(2+)</name>
        <dbReference type="ChEBI" id="CHEBI:18420"/>
    </cofactor>
</comment>
<evidence type="ECO:0000256" key="8">
    <source>
        <dbReference type="ARBA" id="ARBA00023204"/>
    </source>
</evidence>
<sequence>MNLRVLTWNVWWRFGPDWRDRQPRLLHYLREAEADVVALQECWGGDGTSQAHEFAAALGRHAAFVAPGLPPAPPDSPYEVGLGLISRWPLRVSAEPLPSLNRDPVPVSAVAEIEHPAGTLHVIAACLEWEPAYAKDRIAQGRAVTDLATDYLRDGPLPVILCGDLNAAPDSPVLAPVHAAMVDTWTAGGGDPATTTLRSDHPQAPLEAVELLDQRIDHIFVRAGNPDQTIRVTGVQALGDPIDGLYPSDHYGVLCDLDW</sequence>
<dbReference type="PANTHER" id="PTHR15822">
    <property type="entry name" value="TRAF AND TNF RECEPTOR-ASSOCIATED PROTEIN"/>
    <property type="match status" value="1"/>
</dbReference>
<reference evidence="10" key="1">
    <citation type="submission" date="2022-11" db="EMBL/GenBank/DDBJ databases">
        <authorList>
            <person name="Somphong A."/>
            <person name="Phongsopitanun W."/>
        </authorList>
    </citation>
    <scope>NUCLEOTIDE SEQUENCE</scope>
    <source>
        <strain evidence="10">Pm04-4</strain>
    </source>
</reference>
<dbReference type="Gene3D" id="3.60.10.10">
    <property type="entry name" value="Endonuclease/exonuclease/phosphatase"/>
    <property type="match status" value="1"/>
</dbReference>
<proteinExistence type="predicted"/>
<organism evidence="10 11">
    <name type="scientific">Paractinoplanes pyxinae</name>
    <dbReference type="NCBI Taxonomy" id="2997416"/>
    <lineage>
        <taxon>Bacteria</taxon>
        <taxon>Bacillati</taxon>
        <taxon>Actinomycetota</taxon>
        <taxon>Actinomycetes</taxon>
        <taxon>Micromonosporales</taxon>
        <taxon>Micromonosporaceae</taxon>
        <taxon>Paractinoplanes</taxon>
    </lineage>
</organism>
<name>A0ABT4BIR6_9ACTN</name>
<evidence type="ECO:0000256" key="4">
    <source>
        <dbReference type="ARBA" id="ARBA00022723"/>
    </source>
</evidence>
<keyword evidence="11" id="KW-1185">Reference proteome</keyword>
<evidence type="ECO:0000256" key="5">
    <source>
        <dbReference type="ARBA" id="ARBA00022763"/>
    </source>
</evidence>
<dbReference type="Pfam" id="PF03372">
    <property type="entry name" value="Exo_endo_phos"/>
    <property type="match status" value="1"/>
</dbReference>
<dbReference type="EMBL" id="JAPNTZ010000027">
    <property type="protein sequence ID" value="MCY1145485.1"/>
    <property type="molecule type" value="Genomic_DNA"/>
</dbReference>
<evidence type="ECO:0000256" key="3">
    <source>
        <dbReference type="ARBA" id="ARBA00022722"/>
    </source>
</evidence>
<keyword evidence="8" id="KW-0234">DNA repair</keyword>
<accession>A0ABT4BIR6</accession>
<evidence type="ECO:0000313" key="11">
    <source>
        <dbReference type="Proteomes" id="UP001151002"/>
    </source>
</evidence>
<keyword evidence="4" id="KW-0479">Metal-binding</keyword>
<keyword evidence="6" id="KW-0378">Hydrolase</keyword>
<evidence type="ECO:0000256" key="7">
    <source>
        <dbReference type="ARBA" id="ARBA00022842"/>
    </source>
</evidence>